<dbReference type="EMBL" id="BPLR01007988">
    <property type="protein sequence ID" value="GIY21214.1"/>
    <property type="molecule type" value="Genomic_DNA"/>
</dbReference>
<name>A0AAV4RGU8_CAEEX</name>
<comment type="caution">
    <text evidence="1">The sequence shown here is derived from an EMBL/GenBank/DDBJ whole genome shotgun (WGS) entry which is preliminary data.</text>
</comment>
<organism evidence="1 2">
    <name type="scientific">Caerostris extrusa</name>
    <name type="common">Bark spider</name>
    <name type="synonym">Caerostris bankana</name>
    <dbReference type="NCBI Taxonomy" id="172846"/>
    <lineage>
        <taxon>Eukaryota</taxon>
        <taxon>Metazoa</taxon>
        <taxon>Ecdysozoa</taxon>
        <taxon>Arthropoda</taxon>
        <taxon>Chelicerata</taxon>
        <taxon>Arachnida</taxon>
        <taxon>Araneae</taxon>
        <taxon>Araneomorphae</taxon>
        <taxon>Entelegynae</taxon>
        <taxon>Araneoidea</taxon>
        <taxon>Araneidae</taxon>
        <taxon>Caerostris</taxon>
    </lineage>
</organism>
<evidence type="ECO:0000313" key="1">
    <source>
        <dbReference type="EMBL" id="GIY21214.1"/>
    </source>
</evidence>
<dbReference type="AlphaFoldDB" id="A0AAV4RGU8"/>
<keyword evidence="2" id="KW-1185">Reference proteome</keyword>
<feature type="non-terminal residue" evidence="1">
    <location>
        <position position="1"/>
    </location>
</feature>
<gene>
    <name evidence="1" type="ORF">CEXT_257271</name>
</gene>
<evidence type="ECO:0000313" key="2">
    <source>
        <dbReference type="Proteomes" id="UP001054945"/>
    </source>
</evidence>
<protein>
    <submittedName>
        <fullName evidence="1">Uncharacterized protein</fullName>
    </submittedName>
</protein>
<dbReference type="Proteomes" id="UP001054945">
    <property type="component" value="Unassembled WGS sequence"/>
</dbReference>
<sequence length="209" mass="23879">SCSLFLKLALLKLEIIIIKDEEERMLLEKVIKKATSALDGFYEKLFIKKEDTNKPPNIESNFVDNLDNFIGHYKSRKTTNEKSQQQFSNNILPSEYDRTLAHNYNYVQQPTSLKSVSYKNFPTEFPFGPASSSSADYPVRTHNNVEWNPPHSMQARSEQLFSSKPSSIPGLTLTDNYGNRQSSASSQVFMQLSNSARTIFGSFKHHQQN</sequence>
<accession>A0AAV4RGU8</accession>
<proteinExistence type="predicted"/>
<reference evidence="1 2" key="1">
    <citation type="submission" date="2021-06" db="EMBL/GenBank/DDBJ databases">
        <title>Caerostris extrusa draft genome.</title>
        <authorList>
            <person name="Kono N."/>
            <person name="Arakawa K."/>
        </authorList>
    </citation>
    <scope>NUCLEOTIDE SEQUENCE [LARGE SCALE GENOMIC DNA]</scope>
</reference>